<reference evidence="1 2" key="1">
    <citation type="submission" date="2023-11" db="EMBL/GenBank/DDBJ databases">
        <authorList>
            <person name="Okamura Y."/>
        </authorList>
    </citation>
    <scope>NUCLEOTIDE SEQUENCE [LARGE SCALE GENOMIC DNA]</scope>
</reference>
<protein>
    <recommendedName>
        <fullName evidence="3">C2 domain-containing protein</fullName>
    </recommendedName>
</protein>
<organism evidence="1 2">
    <name type="scientific">Leptosia nina</name>
    <dbReference type="NCBI Taxonomy" id="320188"/>
    <lineage>
        <taxon>Eukaryota</taxon>
        <taxon>Metazoa</taxon>
        <taxon>Ecdysozoa</taxon>
        <taxon>Arthropoda</taxon>
        <taxon>Hexapoda</taxon>
        <taxon>Insecta</taxon>
        <taxon>Pterygota</taxon>
        <taxon>Neoptera</taxon>
        <taxon>Endopterygota</taxon>
        <taxon>Lepidoptera</taxon>
        <taxon>Glossata</taxon>
        <taxon>Ditrysia</taxon>
        <taxon>Papilionoidea</taxon>
        <taxon>Pieridae</taxon>
        <taxon>Pierinae</taxon>
        <taxon>Leptosia</taxon>
    </lineage>
</organism>
<gene>
    <name evidence="1" type="ORF">LNINA_LOCUS10600</name>
</gene>
<comment type="caution">
    <text evidence="1">The sequence shown here is derived from an EMBL/GenBank/DDBJ whole genome shotgun (WGS) entry which is preliminary data.</text>
</comment>
<evidence type="ECO:0000313" key="2">
    <source>
        <dbReference type="Proteomes" id="UP001497472"/>
    </source>
</evidence>
<evidence type="ECO:0008006" key="3">
    <source>
        <dbReference type="Google" id="ProtNLM"/>
    </source>
</evidence>
<dbReference type="Proteomes" id="UP001497472">
    <property type="component" value="Unassembled WGS sequence"/>
</dbReference>
<keyword evidence="2" id="KW-1185">Reference proteome</keyword>
<name>A0AAV1JQ72_9NEOP</name>
<proteinExistence type="predicted"/>
<dbReference type="EMBL" id="CAVLEF010000130">
    <property type="protein sequence ID" value="CAK1551467.1"/>
    <property type="molecule type" value="Genomic_DNA"/>
</dbReference>
<dbReference type="AlphaFoldDB" id="A0AAV1JQ72"/>
<sequence>MTIHLTIENVDKYELVDKDISGLPYLKVLRKDDAVPLLYDSQFNLSEPLTRKKHQSDSLPVVTQLMRKLTEAKYSVRQNESNLQEYVKIKQAAAFSLYETGNPNSEDSMFKTGTNIITKVLEIKTKKPCVKLCNKKVIVIVNIENENTEPIDNIHILFHGLQKKSTEYTTKIYEETSYSPYWREKDFHSIKSNEECSIIGIIEMKELKYSVSKIEFEAVLSYMKQGKSYVLPLDDVSISAIDTMGENFDILQSSEEDKYKVLAILATSEKTDINLRHIDHKENPINILEAISNHLDIERLGNLKNVLIHKKSLNHILYGLTLIFLEETNLSACVTVQIYSRSPAQVLAFIHYLYDGVPYRIMATLPNHIVTSKSEDLSHLDSEKIDNPQIDYTSYATTIINQSKIMLQYLDECIVKMNENTSPEVQSKIGHQIQILSMGLPEFLKFRNKVLQEASNGIQGLKLKEKIDTLSVDMMDES</sequence>
<evidence type="ECO:0000313" key="1">
    <source>
        <dbReference type="EMBL" id="CAK1551467.1"/>
    </source>
</evidence>
<accession>A0AAV1JQ72</accession>